<keyword evidence="6 11" id="KW-0274">FAD</keyword>
<evidence type="ECO:0000313" key="13">
    <source>
        <dbReference type="EMBL" id="RKP08583.1"/>
    </source>
</evidence>
<evidence type="ECO:0000256" key="9">
    <source>
        <dbReference type="ARBA" id="ARBA00023244"/>
    </source>
</evidence>
<dbReference type="SUPFAM" id="SSF54373">
    <property type="entry name" value="FAD-linked reductases, C-terminal domain"/>
    <property type="match status" value="1"/>
</dbReference>
<evidence type="ECO:0000256" key="11">
    <source>
        <dbReference type="RuleBase" id="RU367069"/>
    </source>
</evidence>
<dbReference type="GO" id="GO:0004729">
    <property type="term" value="F:oxygen-dependent protoporphyrinogen oxidase activity"/>
    <property type="evidence" value="ECO:0007669"/>
    <property type="project" value="UniProtKB-UniRule"/>
</dbReference>
<dbReference type="Gene3D" id="3.50.50.60">
    <property type="entry name" value="FAD/NAD(P)-binding domain"/>
    <property type="match status" value="1"/>
</dbReference>
<evidence type="ECO:0000259" key="12">
    <source>
        <dbReference type="Pfam" id="PF01593"/>
    </source>
</evidence>
<dbReference type="Pfam" id="PF01593">
    <property type="entry name" value="Amino_oxidase"/>
    <property type="match status" value="1"/>
</dbReference>
<dbReference type="EC" id="1.3.3.4" evidence="4 11"/>
<keyword evidence="8 11" id="KW-0350">Heme biosynthesis</keyword>
<evidence type="ECO:0000256" key="7">
    <source>
        <dbReference type="ARBA" id="ARBA00023002"/>
    </source>
</evidence>
<evidence type="ECO:0000256" key="5">
    <source>
        <dbReference type="ARBA" id="ARBA00022630"/>
    </source>
</evidence>
<comment type="catalytic activity">
    <reaction evidence="10 11">
        <text>protoporphyrinogen IX + 3 O2 = protoporphyrin IX + 3 H2O2</text>
        <dbReference type="Rhea" id="RHEA:25576"/>
        <dbReference type="ChEBI" id="CHEBI:15379"/>
        <dbReference type="ChEBI" id="CHEBI:16240"/>
        <dbReference type="ChEBI" id="CHEBI:57306"/>
        <dbReference type="ChEBI" id="CHEBI:57307"/>
        <dbReference type="EC" id="1.3.3.4"/>
    </reaction>
</comment>
<proteinExistence type="inferred from homology"/>
<dbReference type="EMBL" id="KZ992588">
    <property type="protein sequence ID" value="RKP08583.1"/>
    <property type="molecule type" value="Genomic_DNA"/>
</dbReference>
<comment type="function">
    <text evidence="1 11">Catalyzes the 6-electron oxidation of protoporphyrinogen-IX to form protoporphyrin-IX.</text>
</comment>
<dbReference type="InterPro" id="IPR050464">
    <property type="entry name" value="Zeta_carotene_desat/Oxidored"/>
</dbReference>
<dbReference type="GO" id="GO:0006782">
    <property type="term" value="P:protoporphyrinogen IX biosynthetic process"/>
    <property type="evidence" value="ECO:0007669"/>
    <property type="project" value="UniProtKB-UniRule"/>
</dbReference>
<organism evidence="13 14">
    <name type="scientific">Thamnocephalis sphaerospora</name>
    <dbReference type="NCBI Taxonomy" id="78915"/>
    <lineage>
        <taxon>Eukaryota</taxon>
        <taxon>Fungi</taxon>
        <taxon>Fungi incertae sedis</taxon>
        <taxon>Zoopagomycota</taxon>
        <taxon>Zoopagomycotina</taxon>
        <taxon>Zoopagomycetes</taxon>
        <taxon>Zoopagales</taxon>
        <taxon>Sigmoideomycetaceae</taxon>
        <taxon>Thamnocephalis</taxon>
    </lineage>
</organism>
<keyword evidence="14" id="KW-1185">Reference proteome</keyword>
<dbReference type="UniPathway" id="UPA00251">
    <property type="reaction ID" value="UER00324"/>
</dbReference>
<evidence type="ECO:0000256" key="3">
    <source>
        <dbReference type="ARBA" id="ARBA00010551"/>
    </source>
</evidence>
<keyword evidence="7 11" id="KW-0560">Oxidoreductase</keyword>
<dbReference type="Proteomes" id="UP000271241">
    <property type="component" value="Unassembled WGS sequence"/>
</dbReference>
<name>A0A4P9XR77_9FUNG</name>
<feature type="domain" description="Amine oxidase" evidence="12">
    <location>
        <begin position="18"/>
        <end position="493"/>
    </location>
</feature>
<comment type="cofactor">
    <cofactor evidence="11">
        <name>FAD</name>
        <dbReference type="ChEBI" id="CHEBI:57692"/>
    </cofactor>
    <text evidence="11">Binds 1 FAD per subunit.</text>
</comment>
<keyword evidence="5 11" id="KW-0285">Flavoprotein</keyword>
<dbReference type="SUPFAM" id="SSF51905">
    <property type="entry name" value="FAD/NAD(P)-binding domain"/>
    <property type="match status" value="1"/>
</dbReference>
<dbReference type="InterPro" id="IPR002937">
    <property type="entry name" value="Amino_oxidase"/>
</dbReference>
<dbReference type="InterPro" id="IPR036188">
    <property type="entry name" value="FAD/NAD-bd_sf"/>
</dbReference>
<evidence type="ECO:0000256" key="2">
    <source>
        <dbReference type="ARBA" id="ARBA00005073"/>
    </source>
</evidence>
<evidence type="ECO:0000313" key="14">
    <source>
        <dbReference type="Proteomes" id="UP000271241"/>
    </source>
</evidence>
<keyword evidence="9 11" id="KW-0627">Porphyrin biosynthesis</keyword>
<dbReference type="InterPro" id="IPR004572">
    <property type="entry name" value="Protoporphyrinogen_oxidase"/>
</dbReference>
<evidence type="ECO:0000256" key="6">
    <source>
        <dbReference type="ARBA" id="ARBA00022827"/>
    </source>
</evidence>
<reference evidence="14" key="1">
    <citation type="journal article" date="2018" name="Nat. Microbiol.">
        <title>Leveraging single-cell genomics to expand the fungal tree of life.</title>
        <authorList>
            <person name="Ahrendt S.R."/>
            <person name="Quandt C.A."/>
            <person name="Ciobanu D."/>
            <person name="Clum A."/>
            <person name="Salamov A."/>
            <person name="Andreopoulos B."/>
            <person name="Cheng J.F."/>
            <person name="Woyke T."/>
            <person name="Pelin A."/>
            <person name="Henrissat B."/>
            <person name="Reynolds N.K."/>
            <person name="Benny G.L."/>
            <person name="Smith M.E."/>
            <person name="James T.Y."/>
            <person name="Grigoriev I.V."/>
        </authorList>
    </citation>
    <scope>NUCLEOTIDE SEQUENCE [LARGE SCALE GENOMIC DNA]</scope>
    <source>
        <strain evidence="14">RSA 1356</strain>
    </source>
</reference>
<evidence type="ECO:0000256" key="8">
    <source>
        <dbReference type="ARBA" id="ARBA00023133"/>
    </source>
</evidence>
<evidence type="ECO:0000256" key="10">
    <source>
        <dbReference type="ARBA" id="ARBA00047554"/>
    </source>
</evidence>
<dbReference type="OrthoDB" id="438553at2759"/>
<gene>
    <name evidence="13" type="ORF">THASP1DRAFT_29610</name>
</gene>
<accession>A0A4P9XR77</accession>
<dbReference type="PANTHER" id="PTHR42923:SF3">
    <property type="entry name" value="PROTOPORPHYRINOGEN OXIDASE"/>
    <property type="match status" value="1"/>
</dbReference>
<dbReference type="AlphaFoldDB" id="A0A4P9XR77"/>
<dbReference type="NCBIfam" id="TIGR00562">
    <property type="entry name" value="proto_IX_ox"/>
    <property type="match status" value="1"/>
</dbReference>
<comment type="pathway">
    <text evidence="2 11">Porphyrin-containing compound metabolism; protoporphyrin-IX biosynthesis; protoporphyrin-IX from protoporphyrinogen-IX: step 1/1.</text>
</comment>
<protein>
    <recommendedName>
        <fullName evidence="4 11">Protoporphyrinogen oxidase</fullName>
        <ecNumber evidence="4 11">1.3.3.4</ecNumber>
    </recommendedName>
</protein>
<comment type="subcellular location">
    <subcellularLocation>
        <location evidence="11">Mitochondrion inner membrane</location>
    </subcellularLocation>
</comment>
<dbReference type="PANTHER" id="PTHR42923">
    <property type="entry name" value="PROTOPORPHYRINOGEN OXIDASE"/>
    <property type="match status" value="1"/>
</dbReference>
<dbReference type="STRING" id="78915.A0A4P9XR77"/>
<evidence type="ECO:0000256" key="1">
    <source>
        <dbReference type="ARBA" id="ARBA00002600"/>
    </source>
</evidence>
<comment type="similarity">
    <text evidence="3 11">Belongs to the protoporphyrinogen/coproporphyrinogen oxidase family. Protoporphyrinogen oxidase subfamily.</text>
</comment>
<sequence length="521" mass="56107">MTRMAAPRHFVVLGGGAAGLSAAYHLLRSASATQPRVTLLEAAGRVGGWVRSEQVPLADSKEGTILCETGPRTLRPAGAAGIATLQLVNELGLADQLLTVPHTAPAARNRYIYGDGRLHLLRPLSILRSSYVRPAVLSAMAGPLRGSSKPAAGDESLYAFVARHFSPMLAERVVSAVVSGIYAGDIHELSVRACANRLWRLERDHGSFLRGLLNPQPAKKQQEAPEVLQARALRDVLRASGSPASVQAAVNASVYSFRGGMQTLTDALVERMQREWPDQFELRLHCRAQSVQVQPDGIEVRHTGGEGRSTRADHVISALPAGIMRTLVETQDRPLPALAEIGKTSANVAVVNLTYSGRLNIPDGFGYLIPATVADTIALGVVFDSHTLPEQDGGLAITRLTVMLGGRQRWSDALDTMSEADFISQAQRTVREHLGVDMLPLDARAHVQRKCIPQYRVGHVTLLQQLHNELAQHYGGRLSLTGASYLGVSLNDCIWRAQQLAKRLSAGTDSTVTGLEAASML</sequence>
<evidence type="ECO:0000256" key="4">
    <source>
        <dbReference type="ARBA" id="ARBA00012867"/>
    </source>
</evidence>
<dbReference type="GO" id="GO:0005743">
    <property type="term" value="C:mitochondrial inner membrane"/>
    <property type="evidence" value="ECO:0007669"/>
    <property type="project" value="UniProtKB-SubCell"/>
</dbReference>